<feature type="region of interest" description="Disordered" evidence="3">
    <location>
        <begin position="759"/>
        <end position="780"/>
    </location>
</feature>
<protein>
    <submittedName>
        <fullName evidence="5">Uncharacterized protein</fullName>
    </submittedName>
</protein>
<comment type="caution">
    <text evidence="5">The sequence shown here is derived from an EMBL/GenBank/DDBJ whole genome shotgun (WGS) entry which is preliminary data.</text>
</comment>
<dbReference type="Proteomes" id="UP000653565">
    <property type="component" value="Unassembled WGS sequence"/>
</dbReference>
<dbReference type="Gene3D" id="3.10.350.10">
    <property type="entry name" value="LysM domain"/>
    <property type="match status" value="1"/>
</dbReference>
<keyword evidence="6" id="KW-1185">Reference proteome</keyword>
<dbReference type="InterPro" id="IPR053214">
    <property type="entry name" value="LysM12-like"/>
</dbReference>
<dbReference type="PANTHER" id="PTHR47700:SF1">
    <property type="entry name" value="CHITINASE"/>
    <property type="match status" value="1"/>
</dbReference>
<dbReference type="PANTHER" id="PTHR47700">
    <property type="entry name" value="V CHITINASE, PUTATIVE (AFU_ORTHOLOGUE AFUA_6G13720)-RELATED"/>
    <property type="match status" value="1"/>
</dbReference>
<evidence type="ECO:0000313" key="6">
    <source>
        <dbReference type="Proteomes" id="UP000653565"/>
    </source>
</evidence>
<dbReference type="AlphaFoldDB" id="A0A8H4M3L7"/>
<sequence length="780" mass="84737">MVTLSSLTAALATVGVSLLLFTNGATATPGFRNAAGPSYRSSDVCPERCCVSGANTGNWSVYPDFKQIRKCKQAMFYYFSVDDKDVNHKIHACSSYGPDFGGIPASAARIASTQSVDVECEMGWWSEGFGLAASGLRSLVKQLSVYAENGHGATDRPFIIYGQSGQATIGLYIGQGLLNQGLGASALKIFHDNLENLNVSTPTLAMQLCKSEYDSTHIFGIMATSRGTFTPIQDAIKSWANATCLPFEGSTKFPGTAQFTTPLLHANRTVTTNSTLVPTASVARSRLNPATLVKDNDNCDNLAAEYSLTRDDLAEFNKDTWGWNGCQLLYKDTVMCLSEGTAPFPAPIANAVCGPQKPGSKLPTDGLDIADVNPCPLNACCNIWEQCGITKDFCIDTNTGAPGTAEPGTYGCIFNCRMDVVKGDGTGAIKIAYYEGYCLSRQCLFQDASQIDTSAYTHGHFGFGTETSGPGAQLIWNSQVKIHVLHKDYYNALFEVAALTSTALKDLENKFAPIPPEQHNTWLLLLIDLLTLGFFGTARPLFNSFLRRMPYFLERGTALDNIKDTSMTLIGQSTTIAKDVLPSEDAPWTPEAQDEFSNYVGHEHSLQILKDTMSGGKLIEGAFEQVPPENEDTDKNILRANIQKCFFGYSIPSLWQVSKTYAFIIDAGHSCGEKQLTDYLKDETMDATGVCVDDQQYYLVYAEGEAITCRCEFYDGGPCQRICVDNKFSMPPGLDSLGNGNFDGITKDDLVKGSVRTWKRNGKENGGGFADPTNKARSTT</sequence>
<evidence type="ECO:0000256" key="4">
    <source>
        <dbReference type="SAM" id="SignalP"/>
    </source>
</evidence>
<dbReference type="SUPFAM" id="SSF57016">
    <property type="entry name" value="Plant lectins/antimicrobial peptides"/>
    <property type="match status" value="1"/>
</dbReference>
<reference evidence="5" key="2">
    <citation type="submission" date="2020-04" db="EMBL/GenBank/DDBJ databases">
        <authorList>
            <person name="Santos R.A.C."/>
            <person name="Steenwyk J.L."/>
            <person name="Rivero-Menendez O."/>
            <person name="Mead M.E."/>
            <person name="Silva L.P."/>
            <person name="Bastos R.W."/>
            <person name="Alastruey-Izquierdo A."/>
            <person name="Goldman G.H."/>
            <person name="Rokas A."/>
        </authorList>
    </citation>
    <scope>NUCLEOTIDE SEQUENCE</scope>
    <source>
        <strain evidence="5">CNM-CM6805</strain>
    </source>
</reference>
<dbReference type="InterPro" id="IPR036861">
    <property type="entry name" value="Endochitinase-like_sf"/>
</dbReference>
<feature type="signal peptide" evidence="4">
    <location>
        <begin position="1"/>
        <end position="27"/>
    </location>
</feature>
<name>A0A8H4M3L7_9EURO</name>
<keyword evidence="4" id="KW-0732">Signal</keyword>
<gene>
    <name evidence="5" type="ORF">CNMCM6805_002454</name>
</gene>
<dbReference type="InterPro" id="IPR036779">
    <property type="entry name" value="LysM_dom_sf"/>
</dbReference>
<dbReference type="EMBL" id="JAAAPX010000160">
    <property type="protein sequence ID" value="KAF4228068.1"/>
    <property type="molecule type" value="Genomic_DNA"/>
</dbReference>
<feature type="chain" id="PRO_5034800919" evidence="4">
    <location>
        <begin position="28"/>
        <end position="780"/>
    </location>
</feature>
<dbReference type="GO" id="GO:0008061">
    <property type="term" value="F:chitin binding"/>
    <property type="evidence" value="ECO:0007669"/>
    <property type="project" value="UniProtKB-KW"/>
</dbReference>
<keyword evidence="2" id="KW-0843">Virulence</keyword>
<keyword evidence="1" id="KW-0147">Chitin-binding</keyword>
<proteinExistence type="predicted"/>
<evidence type="ECO:0000256" key="3">
    <source>
        <dbReference type="SAM" id="MobiDB-lite"/>
    </source>
</evidence>
<evidence type="ECO:0000313" key="5">
    <source>
        <dbReference type="EMBL" id="KAF4228068.1"/>
    </source>
</evidence>
<evidence type="ECO:0000256" key="2">
    <source>
        <dbReference type="ARBA" id="ARBA00023026"/>
    </source>
</evidence>
<reference evidence="5" key="1">
    <citation type="journal article" date="2020" name="bioRxiv">
        <title>Genomic and phenotypic heterogeneity of clinical isolates of the human pathogens Aspergillus fumigatus, Aspergillus lentulus and Aspergillus fumigatiaffinis.</title>
        <authorList>
            <person name="dos Santos R.A.C."/>
            <person name="Steenwyk J.L."/>
            <person name="Rivero-Menendez O."/>
            <person name="Mead M.E."/>
            <person name="Silva L.P."/>
            <person name="Bastos R.W."/>
            <person name="Alastruey-Izquierdo A."/>
            <person name="Goldman G.H."/>
            <person name="Rokas A."/>
        </authorList>
    </citation>
    <scope>NUCLEOTIDE SEQUENCE</scope>
    <source>
        <strain evidence="5">CNM-CM6805</strain>
    </source>
</reference>
<organism evidence="5 6">
    <name type="scientific">Aspergillus fumigatiaffinis</name>
    <dbReference type="NCBI Taxonomy" id="340414"/>
    <lineage>
        <taxon>Eukaryota</taxon>
        <taxon>Fungi</taxon>
        <taxon>Dikarya</taxon>
        <taxon>Ascomycota</taxon>
        <taxon>Pezizomycotina</taxon>
        <taxon>Eurotiomycetes</taxon>
        <taxon>Eurotiomycetidae</taxon>
        <taxon>Eurotiales</taxon>
        <taxon>Aspergillaceae</taxon>
        <taxon>Aspergillus</taxon>
        <taxon>Aspergillus subgen. Fumigati</taxon>
    </lineage>
</organism>
<accession>A0A8H4M3L7</accession>
<evidence type="ECO:0000256" key="1">
    <source>
        <dbReference type="ARBA" id="ARBA00022669"/>
    </source>
</evidence>